<dbReference type="PANTHER" id="PTHR43806:SF11">
    <property type="entry name" value="CEREVISIN-RELATED"/>
    <property type="match status" value="1"/>
</dbReference>
<keyword evidence="2 5" id="KW-0645">Protease</keyword>
<dbReference type="SUPFAM" id="SSF54897">
    <property type="entry name" value="Protease propeptides/inhibitors"/>
    <property type="match status" value="1"/>
</dbReference>
<evidence type="ECO:0000259" key="7">
    <source>
        <dbReference type="Pfam" id="PF00082"/>
    </source>
</evidence>
<evidence type="ECO:0000256" key="3">
    <source>
        <dbReference type="ARBA" id="ARBA00022801"/>
    </source>
</evidence>
<reference evidence="9" key="1">
    <citation type="submission" date="2022-11" db="EMBL/GenBank/DDBJ databases">
        <title>Chitin-degrading and fungicidal potential of chitinolytic bacterial strains from marine environment of the Pacific Ocean regions.</title>
        <authorList>
            <person name="Pentekhina I."/>
            <person name="Nedashkovskaya O."/>
            <person name="Seitkalieva A."/>
            <person name="Podvolotskaya A."/>
            <person name="Tekutyeva L."/>
            <person name="Balabanova L."/>
        </authorList>
    </citation>
    <scope>NUCLEOTIDE SEQUENCE</scope>
    <source>
        <strain evidence="9">KMM 6838</strain>
    </source>
</reference>
<dbReference type="PROSITE" id="PS00137">
    <property type="entry name" value="SUBTILASE_HIS"/>
    <property type="match status" value="1"/>
</dbReference>
<dbReference type="RefSeq" id="WP_266066718.1">
    <property type="nucleotide sequence ID" value="NZ_JAPHQB010000046.1"/>
</dbReference>
<keyword evidence="4 5" id="KW-0720">Serine protease</keyword>
<sequence>MNGIILSRVFFILTLISIVGQFANAAELYLAKNESTNKYIVVLKDEKNNYQNIMSQYAGLSRVEKATLMSYEYGLNMKRVYNSVINGFVVEGGLNAIKSLSNNQEIEYIEQVSVSSIDATQSNAVWNLDRIDQRTNYLNGKYTYDRTGQGVNAYIIDTGIRTSHTEFEGRARTGWDFINNSVGDGTDCHGHGTHVAGIVGGKTYGVAKSVTLISLRIGTCEGKLATDDIIAALDWVIDNGEKPGVVNMSIRANPSIAVDTAVKNTTNAGFTVVVSAGNDSKDACTQSPARANEAITVGATDSDDRRASFSNYGKCVDVWAPGVDVTSAFATSDTDTATRSGTSMAAPHVTGIAALYFEGATNASASAVIDNIMGKVTYGMVSDTVTADTPNLLAYSKGTSNTYSAIHQYYHDGVKNHFYTKNWSELQSASSTGWVYQGVLGYAYRKIISNTNALYRYYHPDVKNHFYTINYGELGEGHSGWIYEGIAAYLPKSGNTKNIFRYYNSEDHDHYYTTDWNELGGGNSDWQYEGIEGKVFAGPQD</sequence>
<dbReference type="PROSITE" id="PS00136">
    <property type="entry name" value="SUBTILASE_ASP"/>
    <property type="match status" value="1"/>
</dbReference>
<evidence type="ECO:0000313" key="10">
    <source>
        <dbReference type="Proteomes" id="UP001209730"/>
    </source>
</evidence>
<feature type="active site" description="Charge relay system" evidence="5">
    <location>
        <position position="191"/>
    </location>
</feature>
<dbReference type="PROSITE" id="PS00138">
    <property type="entry name" value="SUBTILASE_SER"/>
    <property type="match status" value="1"/>
</dbReference>
<dbReference type="InterPro" id="IPR034193">
    <property type="entry name" value="PCSK9_ProteinaseK-like"/>
</dbReference>
<evidence type="ECO:0000256" key="4">
    <source>
        <dbReference type="ARBA" id="ARBA00022825"/>
    </source>
</evidence>
<dbReference type="InterPro" id="IPR023828">
    <property type="entry name" value="Peptidase_S8_Ser-AS"/>
</dbReference>
<dbReference type="InterPro" id="IPR022398">
    <property type="entry name" value="Peptidase_S8_His-AS"/>
</dbReference>
<dbReference type="PRINTS" id="PR00723">
    <property type="entry name" value="SUBTILISIN"/>
</dbReference>
<dbReference type="Pfam" id="PF18885">
    <property type="entry name" value="DUF5648"/>
    <property type="match status" value="1"/>
</dbReference>
<feature type="domain" description="Peptidase S8/S53" evidence="7">
    <location>
        <begin position="150"/>
        <end position="371"/>
    </location>
</feature>
<dbReference type="GO" id="GO:0004252">
    <property type="term" value="F:serine-type endopeptidase activity"/>
    <property type="evidence" value="ECO:0007669"/>
    <property type="project" value="UniProtKB-UniRule"/>
</dbReference>
<evidence type="ECO:0000256" key="1">
    <source>
        <dbReference type="ARBA" id="ARBA00011073"/>
    </source>
</evidence>
<dbReference type="InterPro" id="IPR000209">
    <property type="entry name" value="Peptidase_S8/S53_dom"/>
</dbReference>
<dbReference type="Proteomes" id="UP001209730">
    <property type="component" value="Unassembled WGS sequence"/>
</dbReference>
<dbReference type="InterPro" id="IPR037045">
    <property type="entry name" value="S8pro/Inhibitor_I9_sf"/>
</dbReference>
<dbReference type="InterPro" id="IPR036852">
    <property type="entry name" value="Peptidase_S8/S53_dom_sf"/>
</dbReference>
<name>A0AB35I2L5_MICTH</name>
<evidence type="ECO:0000259" key="8">
    <source>
        <dbReference type="Pfam" id="PF18885"/>
    </source>
</evidence>
<dbReference type="InterPro" id="IPR050131">
    <property type="entry name" value="Peptidase_S8_subtilisin-like"/>
</dbReference>
<dbReference type="CDD" id="cd04077">
    <property type="entry name" value="Peptidases_S8_PCSK9_ProteinaseK_like"/>
    <property type="match status" value="1"/>
</dbReference>
<feature type="active site" description="Charge relay system" evidence="5">
    <location>
        <position position="157"/>
    </location>
</feature>
<dbReference type="InterPro" id="IPR043708">
    <property type="entry name" value="DUF5648"/>
</dbReference>
<dbReference type="GO" id="GO:0006508">
    <property type="term" value="P:proteolysis"/>
    <property type="evidence" value="ECO:0007669"/>
    <property type="project" value="UniProtKB-KW"/>
</dbReference>
<dbReference type="SUPFAM" id="SSF52743">
    <property type="entry name" value="Subtilisin-like"/>
    <property type="match status" value="1"/>
</dbReference>
<organism evidence="9 10">
    <name type="scientific">Microbulbifer thermotolerans</name>
    <dbReference type="NCBI Taxonomy" id="252514"/>
    <lineage>
        <taxon>Bacteria</taxon>
        <taxon>Pseudomonadati</taxon>
        <taxon>Pseudomonadota</taxon>
        <taxon>Gammaproteobacteria</taxon>
        <taxon>Cellvibrionales</taxon>
        <taxon>Microbulbiferaceae</taxon>
        <taxon>Microbulbifer</taxon>
    </lineage>
</organism>
<comment type="similarity">
    <text evidence="1 5 6">Belongs to the peptidase S8 family.</text>
</comment>
<accession>A0AB35I2L5</accession>
<evidence type="ECO:0000256" key="6">
    <source>
        <dbReference type="RuleBase" id="RU003355"/>
    </source>
</evidence>
<feature type="active site" description="Charge relay system" evidence="5">
    <location>
        <position position="343"/>
    </location>
</feature>
<dbReference type="GO" id="GO:0005615">
    <property type="term" value="C:extracellular space"/>
    <property type="evidence" value="ECO:0007669"/>
    <property type="project" value="TreeGrafter"/>
</dbReference>
<dbReference type="Gene3D" id="3.40.50.200">
    <property type="entry name" value="Peptidase S8/S53 domain"/>
    <property type="match status" value="1"/>
</dbReference>
<dbReference type="AlphaFoldDB" id="A0AB35I2L5"/>
<dbReference type="FunFam" id="3.40.50.200:FF:000014">
    <property type="entry name" value="Proteinase K"/>
    <property type="match status" value="1"/>
</dbReference>
<gene>
    <name evidence="9" type="ORF">OQJ68_16130</name>
</gene>
<proteinExistence type="inferred from homology"/>
<comment type="caution">
    <text evidence="9">The sequence shown here is derived from an EMBL/GenBank/DDBJ whole genome shotgun (WGS) entry which is preliminary data.</text>
</comment>
<evidence type="ECO:0000313" key="9">
    <source>
        <dbReference type="EMBL" id="MCX2803314.1"/>
    </source>
</evidence>
<dbReference type="EMBL" id="JAPHQB010000046">
    <property type="protein sequence ID" value="MCX2803314.1"/>
    <property type="molecule type" value="Genomic_DNA"/>
</dbReference>
<dbReference type="PANTHER" id="PTHR43806">
    <property type="entry name" value="PEPTIDASE S8"/>
    <property type="match status" value="1"/>
</dbReference>
<dbReference type="InterPro" id="IPR015500">
    <property type="entry name" value="Peptidase_S8_subtilisin-rel"/>
</dbReference>
<dbReference type="Pfam" id="PF00082">
    <property type="entry name" value="Peptidase_S8"/>
    <property type="match status" value="1"/>
</dbReference>
<protein>
    <submittedName>
        <fullName evidence="9">S8 family serine peptidase</fullName>
    </submittedName>
</protein>
<evidence type="ECO:0000256" key="2">
    <source>
        <dbReference type="ARBA" id="ARBA00022670"/>
    </source>
</evidence>
<evidence type="ECO:0000256" key="5">
    <source>
        <dbReference type="PROSITE-ProRule" id="PRU01240"/>
    </source>
</evidence>
<dbReference type="PROSITE" id="PS51892">
    <property type="entry name" value="SUBTILASE"/>
    <property type="match status" value="1"/>
</dbReference>
<keyword evidence="3 5" id="KW-0378">Hydrolase</keyword>
<dbReference type="Gene3D" id="3.30.70.80">
    <property type="entry name" value="Peptidase S8 propeptide/proteinase inhibitor I9"/>
    <property type="match status" value="1"/>
</dbReference>
<feature type="domain" description="DUF5648" evidence="8">
    <location>
        <begin position="406"/>
        <end position="535"/>
    </location>
</feature>
<dbReference type="InterPro" id="IPR023827">
    <property type="entry name" value="Peptidase_S8_Asp-AS"/>
</dbReference>